<name>K9Z8L1_CYAAP</name>
<dbReference type="Proteomes" id="UP000010480">
    <property type="component" value="Plasmid pCYAN10605.01"/>
</dbReference>
<sequence>MLFNKSPKTIDEQIELLISRGMIITDHPKVHDVLTHVNYYRLGAYWLPFEQDHENHIFRSGTYFDDVLNLYIFDRKLRLLVLDAIERIEVSCRTQWAYFMAHNHGSHSYLDSTLARKESYWVSNLQSLENEVKRSKEVFIEHYKNKYTQPDLPPIWAVSEVMSLGLFSRWFTNLKPMATRKKIANQYNLDHEILASFLRHLTEVRNICAHHSRLWNRKFTVTLTIPKNPTYLAEKMNQNEKRRLYNTLVMLNYLLNFVSPNNSWYKQLIELIQEHQINHNLMGFTEKHS</sequence>
<gene>
    <name evidence="1" type="ordered locus">Cyan10605_3503</name>
</gene>
<accession>K9Z8L1</accession>
<dbReference type="AlphaFoldDB" id="K9Z8L1"/>
<dbReference type="EMBL" id="CP003948">
    <property type="protein sequence ID" value="AFZ55536.1"/>
    <property type="molecule type" value="Genomic_DNA"/>
</dbReference>
<dbReference type="KEGG" id="can:Cyan10605_3503"/>
<reference evidence="2" key="1">
    <citation type="journal article" date="2013" name="Proc. Natl. Acad. Sci. U.S.A.">
        <title>Improving the coverage of the cyanobacterial phylum using diversity-driven genome sequencing.</title>
        <authorList>
            <person name="Shih P.M."/>
            <person name="Wu D."/>
            <person name="Latifi A."/>
            <person name="Axen S.D."/>
            <person name="Fewer D.P."/>
            <person name="Talla E."/>
            <person name="Calteau A."/>
            <person name="Cai F."/>
            <person name="Tandeau de Marsac N."/>
            <person name="Rippka R."/>
            <person name="Herdman M."/>
            <person name="Sivonen K."/>
            <person name="Coursin T."/>
            <person name="Laurent T."/>
            <person name="Goodwin L."/>
            <person name="Nolan M."/>
            <person name="Davenport K.W."/>
            <person name="Han C.S."/>
            <person name="Rubin E.M."/>
            <person name="Eisen J.A."/>
            <person name="Woyke T."/>
            <person name="Gugger M."/>
            <person name="Kerfeld C.A."/>
        </authorList>
    </citation>
    <scope>NUCLEOTIDE SEQUENCE [LARGE SCALE GENOMIC DNA]</scope>
    <source>
        <strain evidence="2">PCC 10605</strain>
        <plasmid evidence="2">Plasmid pCYAN10605.01</plasmid>
    </source>
</reference>
<keyword evidence="1" id="KW-0614">Plasmid</keyword>
<dbReference type="RefSeq" id="WP_015221254.1">
    <property type="nucleotide sequence ID" value="NC_019777.1"/>
</dbReference>
<geneLocation type="plasmid" evidence="1 2">
    <name>pCYAN10605.01</name>
</geneLocation>
<dbReference type="HOGENOM" id="CLU_044962_2_1_3"/>
<evidence type="ECO:0000313" key="2">
    <source>
        <dbReference type="Proteomes" id="UP000010480"/>
    </source>
</evidence>
<proteinExistence type="predicted"/>
<keyword evidence="2" id="KW-1185">Reference proteome</keyword>
<dbReference type="OrthoDB" id="5363652at2"/>
<dbReference type="eggNOG" id="COG4823">
    <property type="taxonomic scope" value="Bacteria"/>
</dbReference>
<dbReference type="Pfam" id="PF07751">
    <property type="entry name" value="Abi_2"/>
    <property type="match status" value="1"/>
</dbReference>
<evidence type="ECO:0000313" key="1">
    <source>
        <dbReference type="EMBL" id="AFZ55536.1"/>
    </source>
</evidence>
<organism evidence="1 2">
    <name type="scientific">Cyanobacterium aponinum (strain PCC 10605)</name>
    <dbReference type="NCBI Taxonomy" id="755178"/>
    <lineage>
        <taxon>Bacteria</taxon>
        <taxon>Bacillati</taxon>
        <taxon>Cyanobacteriota</taxon>
        <taxon>Cyanophyceae</taxon>
        <taxon>Oscillatoriophycideae</taxon>
        <taxon>Chroococcales</taxon>
        <taxon>Geminocystaceae</taxon>
        <taxon>Cyanobacterium</taxon>
    </lineage>
</organism>
<dbReference type="InterPro" id="IPR011664">
    <property type="entry name" value="Abi_system_AbiD/AbiF-like"/>
</dbReference>
<protein>
    <submittedName>
        <fullName evidence="1">Abi family protein</fullName>
    </submittedName>
</protein>